<gene>
    <name evidence="2" type="ORF">IPOD504_LOCUS3030</name>
</gene>
<evidence type="ECO:0000313" key="3">
    <source>
        <dbReference type="Proteomes" id="UP000837857"/>
    </source>
</evidence>
<dbReference type="PANTHER" id="PTHR13136">
    <property type="entry name" value="TESTIS DEVELOPMENT PROTEIN PRTD"/>
    <property type="match status" value="1"/>
</dbReference>
<keyword evidence="3" id="KW-1185">Reference proteome</keyword>
<protein>
    <recommendedName>
        <fullName evidence="4">KAT8 regulatory NSL complex subunit 3</fullName>
    </recommendedName>
</protein>
<name>A0ABN8HY07_9NEOP</name>
<evidence type="ECO:0008006" key="4">
    <source>
        <dbReference type="Google" id="ProtNLM"/>
    </source>
</evidence>
<dbReference type="PANTHER" id="PTHR13136:SF16">
    <property type="entry name" value="KAT8 REGULATORY NSL COMPLEX SUBUNIT 3"/>
    <property type="match status" value="1"/>
</dbReference>
<feature type="compositionally biased region" description="Basic residues" evidence="1">
    <location>
        <begin position="615"/>
        <end position="626"/>
    </location>
</feature>
<feature type="region of interest" description="Disordered" evidence="1">
    <location>
        <begin position="102"/>
        <end position="137"/>
    </location>
</feature>
<feature type="non-terminal residue" evidence="2">
    <location>
        <position position="1"/>
    </location>
</feature>
<accession>A0ABN8HY07</accession>
<sequence>MAGGIIKQSNTSNADYQREMEGDMSAALKLHERLVAYTHLVAGDSETRSGVWCEHSYARARDGAGAGAGAVAEVRELLVAAPPPASAAPLDVERVQRDVAAPLPGDDADETDPDADADADDEAGDWEGRVGGQAPSAAHRRLADAALDALREMTLARLAGAGRAAGATLRREQARVAARRLRRALAPMWAAGGARAASWLHSALCAALPRRQRALYDEVLAELRRSVPRLAERFTPHLPPVPPDPLEPPDADPAAARGDALLVWVGAGGAADERWLRRLRALVPTRSLSAEPPGLGRAAPDRWCASAAATARTRLADALADAGAGSRFVVLGGVGAGAALCAALAAGGGGGSGGGGGGGGGGAQGPKPRALLLLAPPLLTAEGARDEPDDVLHELRLPMLVVAGGGGAACGRGAAAALASRPPRRLLVIGGADDALRLPSALRRRLRLPQHALDAAIADECARWVREVARGKHERSANTELAKGLGSSQETETEEDEYAHLSMTTSRPAGTRVVTRVSGGTPLPLSAPRRAEQLDAAAILQLPIVFADDDPPALAPLSSAHAAPAPSMSNASTADGSLTVRSGARRGKFTRVIVARRGMPRPSLRATARPPLRGVHARHVPRTPTS</sequence>
<dbReference type="Proteomes" id="UP000837857">
    <property type="component" value="Chromosome 13"/>
</dbReference>
<evidence type="ECO:0000313" key="2">
    <source>
        <dbReference type="EMBL" id="CAH2041255.1"/>
    </source>
</evidence>
<feature type="region of interest" description="Disordered" evidence="1">
    <location>
        <begin position="589"/>
        <end position="626"/>
    </location>
</feature>
<feature type="region of interest" description="Disordered" evidence="1">
    <location>
        <begin position="472"/>
        <end position="507"/>
    </location>
</feature>
<feature type="compositionally biased region" description="Acidic residues" evidence="1">
    <location>
        <begin position="106"/>
        <end position="125"/>
    </location>
</feature>
<organism evidence="2 3">
    <name type="scientific">Iphiclides podalirius</name>
    <name type="common">scarce swallowtail</name>
    <dbReference type="NCBI Taxonomy" id="110791"/>
    <lineage>
        <taxon>Eukaryota</taxon>
        <taxon>Metazoa</taxon>
        <taxon>Ecdysozoa</taxon>
        <taxon>Arthropoda</taxon>
        <taxon>Hexapoda</taxon>
        <taxon>Insecta</taxon>
        <taxon>Pterygota</taxon>
        <taxon>Neoptera</taxon>
        <taxon>Endopterygota</taxon>
        <taxon>Lepidoptera</taxon>
        <taxon>Glossata</taxon>
        <taxon>Ditrysia</taxon>
        <taxon>Papilionoidea</taxon>
        <taxon>Papilionidae</taxon>
        <taxon>Papilioninae</taxon>
        <taxon>Iphiclides</taxon>
    </lineage>
</organism>
<evidence type="ECO:0000256" key="1">
    <source>
        <dbReference type="SAM" id="MobiDB-lite"/>
    </source>
</evidence>
<dbReference type="EMBL" id="OW152825">
    <property type="protein sequence ID" value="CAH2041255.1"/>
    <property type="molecule type" value="Genomic_DNA"/>
</dbReference>
<dbReference type="InterPro" id="IPR026555">
    <property type="entry name" value="NSL3/Tex30"/>
</dbReference>
<proteinExistence type="predicted"/>
<reference evidence="2" key="1">
    <citation type="submission" date="2022-03" db="EMBL/GenBank/DDBJ databases">
        <authorList>
            <person name="Martin H S."/>
        </authorList>
    </citation>
    <scope>NUCLEOTIDE SEQUENCE</scope>
</reference>